<dbReference type="InterPro" id="IPR036097">
    <property type="entry name" value="HisK_dim/P_sf"/>
</dbReference>
<keyword evidence="5" id="KW-0808">Transferase</keyword>
<dbReference type="Gene3D" id="3.30.450.40">
    <property type="match status" value="1"/>
</dbReference>
<dbReference type="Pfam" id="PF01590">
    <property type="entry name" value="GAF"/>
    <property type="match status" value="1"/>
</dbReference>
<dbReference type="Proteomes" id="UP000636505">
    <property type="component" value="Unassembled WGS sequence"/>
</dbReference>
<dbReference type="Pfam" id="PF00512">
    <property type="entry name" value="HisKA"/>
    <property type="match status" value="1"/>
</dbReference>
<evidence type="ECO:0000256" key="8">
    <source>
        <dbReference type="ARBA" id="ARBA00022840"/>
    </source>
</evidence>
<dbReference type="CDD" id="cd00082">
    <property type="entry name" value="HisKA"/>
    <property type="match status" value="1"/>
</dbReference>
<dbReference type="InterPro" id="IPR016132">
    <property type="entry name" value="Phyto_chromo_attachment"/>
</dbReference>
<reference evidence="13" key="1">
    <citation type="submission" date="2020-10" db="EMBL/GenBank/DDBJ databases">
        <authorList>
            <person name="Castelo-Branco R."/>
            <person name="Eusebio N."/>
            <person name="Adriana R."/>
            <person name="Vieira A."/>
            <person name="Brugerolle De Fraissinette N."/>
            <person name="Rezende De Castro R."/>
            <person name="Schneider M.P."/>
            <person name="Vasconcelos V."/>
            <person name="Leao P.N."/>
        </authorList>
    </citation>
    <scope>NUCLEOTIDE SEQUENCE</scope>
    <source>
        <strain evidence="13">LEGE 07310</strain>
    </source>
</reference>
<comment type="similarity">
    <text evidence="2">In the N-terminal section; belongs to the phytochrome family.</text>
</comment>
<feature type="domain" description="Histidine kinase" evidence="12">
    <location>
        <begin position="250"/>
        <end position="501"/>
    </location>
</feature>
<keyword evidence="7 13" id="KW-0418">Kinase</keyword>
<dbReference type="SMART" id="SM00065">
    <property type="entry name" value="GAF"/>
    <property type="match status" value="1"/>
</dbReference>
<dbReference type="SUPFAM" id="SSF55781">
    <property type="entry name" value="GAF domain-like"/>
    <property type="match status" value="1"/>
</dbReference>
<dbReference type="SMART" id="SM00387">
    <property type="entry name" value="HATPase_c"/>
    <property type="match status" value="1"/>
</dbReference>
<keyword evidence="14" id="KW-1185">Reference proteome</keyword>
<dbReference type="GO" id="GO:0000155">
    <property type="term" value="F:phosphorelay sensor kinase activity"/>
    <property type="evidence" value="ECO:0007669"/>
    <property type="project" value="InterPro"/>
</dbReference>
<evidence type="ECO:0000256" key="1">
    <source>
        <dbReference type="ARBA" id="ARBA00000085"/>
    </source>
</evidence>
<evidence type="ECO:0000259" key="12">
    <source>
        <dbReference type="PROSITE" id="PS50109"/>
    </source>
</evidence>
<dbReference type="SUPFAM" id="SSF47384">
    <property type="entry name" value="Homodimeric domain of signal transducing histidine kinase"/>
    <property type="match status" value="1"/>
</dbReference>
<evidence type="ECO:0000313" key="14">
    <source>
        <dbReference type="Proteomes" id="UP000636505"/>
    </source>
</evidence>
<feature type="domain" description="Phytochrome chromophore attachment site" evidence="11">
    <location>
        <begin position="41"/>
        <end position="200"/>
    </location>
</feature>
<sequence length="508" mass="56451">MVQAASFPLPDSYPTPPSASAELQRQRLITQTVDKIRRSLDIPTIFETTTQEVRQLIGAERVVIYRFNNDWSGEFVFEAVADGWNSLMYEQTQQPELNANISECSLKSLATMPDTDTYLQETQGGRFSRGELFRVCDDIYAAGFSDCYIKSLESYRAQAYAIFAIYCNQKLWGLLAAFQNSGPRQWQAEEIDLLTQVGTQLGIALQQAELLQQTQTQAAKLQTALNDLRKTQSQLIHGEKMAGLGQLVAGIAHEINNPVSFIRGNVPHAHAQMQDLIGLIRLYQQKLPQADAELQQYIADIELDYLVDDLPRLMASMESGAERIQAIVESLRNFSRLDEVGVKTVDLHEGIDSTLMILTHRLNRQPHRSEIKVVKQYGKLPAVGCYVGELNQVFMNLLTNAIDAIDQRAEPDRAPQIQVQTEQLANGDIRIAIADSGPGIPVEIQPRIFDPFFTSKPVGQGTGLGLSISYQIITERHGGSLTCQSTPGQGTEFVIQIPPRQAFGSPEG</sequence>
<dbReference type="InterPro" id="IPR003018">
    <property type="entry name" value="GAF"/>
</dbReference>
<keyword evidence="8" id="KW-0067">ATP-binding</keyword>
<dbReference type="PROSITE" id="PS50046">
    <property type="entry name" value="PHYTOCHROME_2"/>
    <property type="match status" value="1"/>
</dbReference>
<proteinExistence type="inferred from homology"/>
<gene>
    <name evidence="13" type="ORF">IQ241_06520</name>
</gene>
<evidence type="ECO:0000256" key="3">
    <source>
        <dbReference type="ARBA" id="ARBA00012438"/>
    </source>
</evidence>
<evidence type="ECO:0000259" key="11">
    <source>
        <dbReference type="PROSITE" id="PS50046"/>
    </source>
</evidence>
<evidence type="ECO:0000256" key="6">
    <source>
        <dbReference type="ARBA" id="ARBA00022741"/>
    </source>
</evidence>
<dbReference type="Gene3D" id="1.10.287.130">
    <property type="match status" value="1"/>
</dbReference>
<dbReference type="InterPro" id="IPR004358">
    <property type="entry name" value="Sig_transdc_His_kin-like_C"/>
</dbReference>
<comment type="catalytic activity">
    <reaction evidence="1">
        <text>ATP + protein L-histidine = ADP + protein N-phospho-L-histidine.</text>
        <dbReference type="EC" id="2.7.13.3"/>
    </reaction>
</comment>
<dbReference type="AlphaFoldDB" id="A0A8J7A5Q2"/>
<dbReference type="RefSeq" id="WP_193905615.1">
    <property type="nucleotide sequence ID" value="NZ_JADEXG010000011.1"/>
</dbReference>
<dbReference type="InterPro" id="IPR029016">
    <property type="entry name" value="GAF-like_dom_sf"/>
</dbReference>
<feature type="region of interest" description="Disordered" evidence="10">
    <location>
        <begin position="1"/>
        <end position="22"/>
    </location>
</feature>
<evidence type="ECO:0000256" key="2">
    <source>
        <dbReference type="ARBA" id="ARBA00006402"/>
    </source>
</evidence>
<evidence type="ECO:0000256" key="5">
    <source>
        <dbReference type="ARBA" id="ARBA00022679"/>
    </source>
</evidence>
<dbReference type="PANTHER" id="PTHR43065:SF10">
    <property type="entry name" value="PEROXIDE STRESS-ACTIVATED HISTIDINE KINASE MAK3"/>
    <property type="match status" value="1"/>
</dbReference>
<comment type="caution">
    <text evidence="13">The sequence shown here is derived from an EMBL/GenBank/DDBJ whole genome shotgun (WGS) entry which is preliminary data.</text>
</comment>
<dbReference type="PROSITE" id="PS50109">
    <property type="entry name" value="HIS_KIN"/>
    <property type="match status" value="1"/>
</dbReference>
<dbReference type="GO" id="GO:0005524">
    <property type="term" value="F:ATP binding"/>
    <property type="evidence" value="ECO:0007669"/>
    <property type="project" value="UniProtKB-KW"/>
</dbReference>
<dbReference type="Gene3D" id="3.30.565.10">
    <property type="entry name" value="Histidine kinase-like ATPase, C-terminal domain"/>
    <property type="match status" value="1"/>
</dbReference>
<dbReference type="InterPro" id="IPR003661">
    <property type="entry name" value="HisK_dim/P_dom"/>
</dbReference>
<name>A0A8J7A5Q2_9CYAN</name>
<accession>A0A8J7A5Q2</accession>
<dbReference type="InterPro" id="IPR005467">
    <property type="entry name" value="His_kinase_dom"/>
</dbReference>
<dbReference type="InterPro" id="IPR003594">
    <property type="entry name" value="HATPase_dom"/>
</dbReference>
<keyword evidence="4" id="KW-0597">Phosphoprotein</keyword>
<dbReference type="EC" id="2.7.13.3" evidence="3"/>
<keyword evidence="6" id="KW-0547">Nucleotide-binding</keyword>
<evidence type="ECO:0000313" key="13">
    <source>
        <dbReference type="EMBL" id="MBE9076952.1"/>
    </source>
</evidence>
<evidence type="ECO:0000256" key="10">
    <source>
        <dbReference type="SAM" id="MobiDB-lite"/>
    </source>
</evidence>
<dbReference type="InterPro" id="IPR036890">
    <property type="entry name" value="HATPase_C_sf"/>
</dbReference>
<dbReference type="PRINTS" id="PR00344">
    <property type="entry name" value="BCTRLSENSOR"/>
</dbReference>
<evidence type="ECO:0000256" key="4">
    <source>
        <dbReference type="ARBA" id="ARBA00022553"/>
    </source>
</evidence>
<protein>
    <recommendedName>
        <fullName evidence="3">histidine kinase</fullName>
        <ecNumber evidence="3">2.7.13.3</ecNumber>
    </recommendedName>
</protein>
<dbReference type="PANTHER" id="PTHR43065">
    <property type="entry name" value="SENSOR HISTIDINE KINASE"/>
    <property type="match status" value="1"/>
</dbReference>
<dbReference type="SUPFAM" id="SSF55874">
    <property type="entry name" value="ATPase domain of HSP90 chaperone/DNA topoisomerase II/histidine kinase"/>
    <property type="match status" value="1"/>
</dbReference>
<dbReference type="EMBL" id="JADEXG010000011">
    <property type="protein sequence ID" value="MBE9076952.1"/>
    <property type="molecule type" value="Genomic_DNA"/>
</dbReference>
<dbReference type="Pfam" id="PF02518">
    <property type="entry name" value="HATPase_c"/>
    <property type="match status" value="1"/>
</dbReference>
<evidence type="ECO:0000256" key="9">
    <source>
        <dbReference type="ARBA" id="ARBA00023012"/>
    </source>
</evidence>
<evidence type="ECO:0000256" key="7">
    <source>
        <dbReference type="ARBA" id="ARBA00022777"/>
    </source>
</evidence>
<keyword evidence="9" id="KW-0902">Two-component regulatory system</keyword>
<organism evidence="13 14">
    <name type="scientific">Vasconcelosia minhoensis LEGE 07310</name>
    <dbReference type="NCBI Taxonomy" id="915328"/>
    <lineage>
        <taxon>Bacteria</taxon>
        <taxon>Bacillati</taxon>
        <taxon>Cyanobacteriota</taxon>
        <taxon>Cyanophyceae</taxon>
        <taxon>Nodosilineales</taxon>
        <taxon>Cymatolegaceae</taxon>
        <taxon>Vasconcelosia</taxon>
        <taxon>Vasconcelosia minhoensis</taxon>
    </lineage>
</organism>